<dbReference type="AlphaFoldDB" id="A0A9D8KFE3"/>
<dbReference type="InterPro" id="IPR053924">
    <property type="entry name" value="RecX_HTH_2nd"/>
</dbReference>
<accession>A0A9D8KFE3</accession>
<dbReference type="InterPro" id="IPR003783">
    <property type="entry name" value="Regulatory_RecX"/>
</dbReference>
<name>A0A9D8KFE3_9DELT</name>
<dbReference type="Gene3D" id="1.10.10.10">
    <property type="entry name" value="Winged helix-like DNA-binding domain superfamily/Winged helix DNA-binding domain"/>
    <property type="match status" value="2"/>
</dbReference>
<comment type="function">
    <text evidence="5">Modulates RecA activity.</text>
</comment>
<comment type="caution">
    <text evidence="8">The sequence shown here is derived from an EMBL/GenBank/DDBJ whole genome shotgun (WGS) entry which is preliminary data.</text>
</comment>
<evidence type="ECO:0000256" key="2">
    <source>
        <dbReference type="ARBA" id="ARBA00009695"/>
    </source>
</evidence>
<dbReference type="Pfam" id="PF21982">
    <property type="entry name" value="RecX_HTH1"/>
    <property type="match status" value="1"/>
</dbReference>
<evidence type="ECO:0000313" key="9">
    <source>
        <dbReference type="Proteomes" id="UP000809273"/>
    </source>
</evidence>
<sequence length="156" mass="18126">MNQAEEERVLDSALKSLGRRPHSVYELKIKLLKKGMDEGAVINVLHRLQEDKYLDDVDFAERFLEYGLVRKSWGKMKIRAELQKRGVSREIVDGALESPDVLEREISGAKRFVEKRMSIEKGRGEGLKEGFKEEIIVKLKRRGFGWEVIEEAIRRI</sequence>
<reference evidence="8" key="1">
    <citation type="journal article" date="2021" name="Environ. Microbiol.">
        <title>Genomic characterization of three novel Desulfobacterota classes expand the metabolic and phylogenetic diversity of the phylum.</title>
        <authorList>
            <person name="Murphy C.L."/>
            <person name="Biggerstaff J."/>
            <person name="Eichhorn A."/>
            <person name="Ewing E."/>
            <person name="Shahan R."/>
            <person name="Soriano D."/>
            <person name="Stewart S."/>
            <person name="VanMol K."/>
            <person name="Walker R."/>
            <person name="Walters P."/>
            <person name="Elshahed M.S."/>
            <person name="Youssef N.H."/>
        </authorList>
    </citation>
    <scope>NUCLEOTIDE SEQUENCE</scope>
    <source>
        <strain evidence="8">Zod_Metabat.24</strain>
    </source>
</reference>
<evidence type="ECO:0000256" key="4">
    <source>
        <dbReference type="ARBA" id="ARBA00022490"/>
    </source>
</evidence>
<comment type="subcellular location">
    <subcellularLocation>
        <location evidence="1 5">Cytoplasm</location>
    </subcellularLocation>
</comment>
<protein>
    <recommendedName>
        <fullName evidence="3 5">Regulatory protein RecX</fullName>
    </recommendedName>
</protein>
<evidence type="ECO:0000256" key="1">
    <source>
        <dbReference type="ARBA" id="ARBA00004496"/>
    </source>
</evidence>
<feature type="domain" description="RecX second three-helical" evidence="6">
    <location>
        <begin position="55"/>
        <end position="96"/>
    </location>
</feature>
<keyword evidence="4 5" id="KW-0963">Cytoplasm</keyword>
<dbReference type="Pfam" id="PF02631">
    <property type="entry name" value="RecX_HTH2"/>
    <property type="match status" value="1"/>
</dbReference>
<dbReference type="GO" id="GO:0005737">
    <property type="term" value="C:cytoplasm"/>
    <property type="evidence" value="ECO:0007669"/>
    <property type="project" value="UniProtKB-SubCell"/>
</dbReference>
<gene>
    <name evidence="5" type="primary">recX</name>
    <name evidence="8" type="ORF">JW984_10240</name>
</gene>
<evidence type="ECO:0000259" key="6">
    <source>
        <dbReference type="Pfam" id="PF02631"/>
    </source>
</evidence>
<reference evidence="8" key="2">
    <citation type="submission" date="2021-01" db="EMBL/GenBank/DDBJ databases">
        <authorList>
            <person name="Hahn C.R."/>
            <person name="Youssef N.H."/>
            <person name="Elshahed M."/>
        </authorList>
    </citation>
    <scope>NUCLEOTIDE SEQUENCE</scope>
    <source>
        <strain evidence="8">Zod_Metabat.24</strain>
    </source>
</reference>
<dbReference type="InterPro" id="IPR053926">
    <property type="entry name" value="RecX_HTH_1st"/>
</dbReference>
<evidence type="ECO:0000313" key="8">
    <source>
        <dbReference type="EMBL" id="MBN1573562.1"/>
    </source>
</evidence>
<dbReference type="GO" id="GO:0006282">
    <property type="term" value="P:regulation of DNA repair"/>
    <property type="evidence" value="ECO:0007669"/>
    <property type="project" value="UniProtKB-UniRule"/>
</dbReference>
<dbReference type="InterPro" id="IPR036388">
    <property type="entry name" value="WH-like_DNA-bd_sf"/>
</dbReference>
<dbReference type="PANTHER" id="PTHR33602">
    <property type="entry name" value="REGULATORY PROTEIN RECX FAMILY PROTEIN"/>
    <property type="match status" value="1"/>
</dbReference>
<evidence type="ECO:0000259" key="7">
    <source>
        <dbReference type="Pfam" id="PF21982"/>
    </source>
</evidence>
<comment type="similarity">
    <text evidence="2 5">Belongs to the RecX family.</text>
</comment>
<evidence type="ECO:0000256" key="5">
    <source>
        <dbReference type="HAMAP-Rule" id="MF_01114"/>
    </source>
</evidence>
<feature type="domain" description="RecX first three-helical" evidence="7">
    <location>
        <begin position="11"/>
        <end position="48"/>
    </location>
</feature>
<organism evidence="8 9">
    <name type="scientific">Candidatus Zymogenus saltonus</name>
    <dbReference type="NCBI Taxonomy" id="2844893"/>
    <lineage>
        <taxon>Bacteria</taxon>
        <taxon>Deltaproteobacteria</taxon>
        <taxon>Candidatus Zymogenia</taxon>
        <taxon>Candidatus Zymogeniales</taxon>
        <taxon>Candidatus Zymogenaceae</taxon>
        <taxon>Candidatus Zymogenus</taxon>
    </lineage>
</organism>
<proteinExistence type="inferred from homology"/>
<dbReference type="Proteomes" id="UP000809273">
    <property type="component" value="Unassembled WGS sequence"/>
</dbReference>
<dbReference type="PANTHER" id="PTHR33602:SF1">
    <property type="entry name" value="REGULATORY PROTEIN RECX FAMILY PROTEIN"/>
    <property type="match status" value="1"/>
</dbReference>
<evidence type="ECO:0000256" key="3">
    <source>
        <dbReference type="ARBA" id="ARBA00018111"/>
    </source>
</evidence>
<dbReference type="EMBL" id="JAFGIX010000052">
    <property type="protein sequence ID" value="MBN1573562.1"/>
    <property type="molecule type" value="Genomic_DNA"/>
</dbReference>
<dbReference type="HAMAP" id="MF_01114">
    <property type="entry name" value="RecX"/>
    <property type="match status" value="1"/>
</dbReference>